<proteinExistence type="inferred from homology"/>
<evidence type="ECO:0000256" key="1">
    <source>
        <dbReference type="ARBA" id="ARBA00004141"/>
    </source>
</evidence>
<dbReference type="Proteomes" id="UP001146670">
    <property type="component" value="Unassembled WGS sequence"/>
</dbReference>
<feature type="transmembrane region" description="Helical" evidence="6">
    <location>
        <begin position="245"/>
        <end position="264"/>
    </location>
</feature>
<evidence type="ECO:0000256" key="6">
    <source>
        <dbReference type="SAM" id="Phobius"/>
    </source>
</evidence>
<sequence length="300" mass="34898">MTQKLSFAGDKTWIVVNTQDLDQADVHQELEAIDQEIIEYALDKDEYAHMDYNKESHSLTLIFNTIIPNRKDDHYETTPITLIAQEKCLITLVNNNNKYLVPIMAKYIRQNRQVSVYTFLFACLEIISEQYFPITDKIDKERDQLNTKLRQQTSKKNLLALSDLETGNVYLLYAANQNALLINQLKKHAIYHYLSAEEKEQLDDAHIEAKQLLSMTKLNSEIMEQLSASYNNVLNNNLNDNLTNLNIISILLAIMAVITGFYGMNVALPFMDLPNAWIYISIFGLIIWTLLYYYYKNRFK</sequence>
<feature type="transmembrane region" description="Helical" evidence="6">
    <location>
        <begin position="276"/>
        <end position="295"/>
    </location>
</feature>
<evidence type="ECO:0000256" key="4">
    <source>
        <dbReference type="ARBA" id="ARBA00022989"/>
    </source>
</evidence>
<dbReference type="RefSeq" id="WP_268752576.1">
    <property type="nucleotide sequence ID" value="NZ_JAPRFQ010000003.1"/>
</dbReference>
<comment type="subcellular location">
    <subcellularLocation>
        <location evidence="1">Membrane</location>
        <topology evidence="1">Multi-pass membrane protein</topology>
    </subcellularLocation>
</comment>
<evidence type="ECO:0000313" key="8">
    <source>
        <dbReference type="Proteomes" id="UP001146670"/>
    </source>
</evidence>
<reference evidence="7" key="1">
    <citation type="submission" date="2022-12" db="EMBL/GenBank/DDBJ databases">
        <title>Description and comparative metabolic analysis of Aerococcus sp. nov., isolated from the feces of a pig.</title>
        <authorList>
            <person name="Chang Y.-H."/>
        </authorList>
    </citation>
    <scope>NUCLEOTIDE SEQUENCE</scope>
    <source>
        <strain evidence="7">YH-aer222</strain>
    </source>
</reference>
<dbReference type="InterPro" id="IPR045863">
    <property type="entry name" value="CorA_TM1_TM2"/>
</dbReference>
<comment type="similarity">
    <text evidence="2">Belongs to the CorA metal ion transporter (MIT) (TC 1.A.35) family.</text>
</comment>
<gene>
    <name evidence="7" type="ORF">OW157_06720</name>
</gene>
<evidence type="ECO:0000256" key="2">
    <source>
        <dbReference type="ARBA" id="ARBA00009765"/>
    </source>
</evidence>
<protein>
    <submittedName>
        <fullName evidence="7">Magnesium transporter CorA family protein</fullName>
    </submittedName>
</protein>
<dbReference type="InterPro" id="IPR002523">
    <property type="entry name" value="MgTranspt_CorA/ZnTranspt_ZntB"/>
</dbReference>
<dbReference type="Gene3D" id="1.20.58.340">
    <property type="entry name" value="Magnesium transport protein CorA, transmembrane region"/>
    <property type="match status" value="2"/>
</dbReference>
<keyword evidence="3 6" id="KW-0812">Transmembrane</keyword>
<dbReference type="PANTHER" id="PTHR47891:SF1">
    <property type="entry name" value="CORA-MAGNESIUM AND COBALT TRANSPORTER"/>
    <property type="match status" value="1"/>
</dbReference>
<evidence type="ECO:0000313" key="7">
    <source>
        <dbReference type="EMBL" id="MCZ0726245.1"/>
    </source>
</evidence>
<dbReference type="EMBL" id="JAPRFR010000003">
    <property type="protein sequence ID" value="MCZ0726245.1"/>
    <property type="molecule type" value="Genomic_DNA"/>
</dbReference>
<name>A0A9X3FNS7_9LACT</name>
<dbReference type="CDD" id="cd12827">
    <property type="entry name" value="EcCorA_ZntB-like_u2"/>
    <property type="match status" value="1"/>
</dbReference>
<dbReference type="GO" id="GO:0046873">
    <property type="term" value="F:metal ion transmembrane transporter activity"/>
    <property type="evidence" value="ECO:0007669"/>
    <property type="project" value="InterPro"/>
</dbReference>
<keyword evidence="4 6" id="KW-1133">Transmembrane helix</keyword>
<dbReference type="AlphaFoldDB" id="A0A9X3FNS7"/>
<dbReference type="Gene3D" id="3.30.460.20">
    <property type="entry name" value="CorA soluble domain-like"/>
    <property type="match status" value="1"/>
</dbReference>
<evidence type="ECO:0000256" key="3">
    <source>
        <dbReference type="ARBA" id="ARBA00022692"/>
    </source>
</evidence>
<dbReference type="InterPro" id="IPR047199">
    <property type="entry name" value="CorA-like"/>
</dbReference>
<keyword evidence="8" id="KW-1185">Reference proteome</keyword>
<dbReference type="SUPFAM" id="SSF143865">
    <property type="entry name" value="CorA soluble domain-like"/>
    <property type="match status" value="1"/>
</dbReference>
<keyword evidence="5 6" id="KW-0472">Membrane</keyword>
<comment type="caution">
    <text evidence="7">The sequence shown here is derived from an EMBL/GenBank/DDBJ whole genome shotgun (WGS) entry which is preliminary data.</text>
</comment>
<accession>A0A9X3FNS7</accession>
<evidence type="ECO:0000256" key="5">
    <source>
        <dbReference type="ARBA" id="ARBA00023136"/>
    </source>
</evidence>
<dbReference type="InterPro" id="IPR045861">
    <property type="entry name" value="CorA_cytoplasmic_dom"/>
</dbReference>
<dbReference type="SUPFAM" id="SSF144083">
    <property type="entry name" value="Magnesium transport protein CorA, transmembrane region"/>
    <property type="match status" value="1"/>
</dbReference>
<dbReference type="PANTHER" id="PTHR47891">
    <property type="entry name" value="TRANSPORTER-RELATED"/>
    <property type="match status" value="1"/>
</dbReference>
<dbReference type="Pfam" id="PF01544">
    <property type="entry name" value="CorA"/>
    <property type="match status" value="1"/>
</dbReference>
<organism evidence="7 8">
    <name type="scientific">Aerococcus kribbianus</name>
    <dbReference type="NCBI Taxonomy" id="2999064"/>
    <lineage>
        <taxon>Bacteria</taxon>
        <taxon>Bacillati</taxon>
        <taxon>Bacillota</taxon>
        <taxon>Bacilli</taxon>
        <taxon>Lactobacillales</taxon>
        <taxon>Aerococcaceae</taxon>
        <taxon>Aerococcus</taxon>
    </lineage>
</organism>
<dbReference type="GO" id="GO:0016020">
    <property type="term" value="C:membrane"/>
    <property type="evidence" value="ECO:0007669"/>
    <property type="project" value="UniProtKB-SubCell"/>
</dbReference>